<dbReference type="InterPro" id="IPR005467">
    <property type="entry name" value="His_kinase_dom"/>
</dbReference>
<dbReference type="PROSITE" id="PS50113">
    <property type="entry name" value="PAC"/>
    <property type="match status" value="1"/>
</dbReference>
<dbReference type="EC" id="2.7.13.3" evidence="2"/>
<evidence type="ECO:0000256" key="7">
    <source>
        <dbReference type="SAM" id="MobiDB-lite"/>
    </source>
</evidence>
<dbReference type="Gene3D" id="1.10.287.130">
    <property type="match status" value="1"/>
</dbReference>
<feature type="transmembrane region" description="Helical" evidence="8">
    <location>
        <begin position="6"/>
        <end position="28"/>
    </location>
</feature>
<evidence type="ECO:0000256" key="6">
    <source>
        <dbReference type="ARBA" id="ARBA00023012"/>
    </source>
</evidence>
<keyword evidence="4" id="KW-0808">Transferase</keyword>
<keyword evidence="13" id="KW-1185">Reference proteome</keyword>
<dbReference type="InterPro" id="IPR004358">
    <property type="entry name" value="Sig_transdc_His_kin-like_C"/>
</dbReference>
<sequence length="720" mass="78501">MAWEYTPYTIPFAVTVLCSLVFGGYLLYDAHCRGWDASVGSLAVVSLGTLVWAGAALVQVSTTSFSLMVGAEQWTYVGTPIVVIGWFVFTASYTDHDDLLSVPVIGSLTLVLGVGTALALTNDLHQFMWVAPAVVDHGSFTSLTYERTVAYYLFVSVSFGVALLGVALLGRFMLTSPTLYRSQMAALIVAAAAPIVVSLWVVLGLGPHATVELSPIAFTFSVAAFIFAIKRYQLLDLEPIARTRVVENMREGYVVLGADERIVDLNPSAQWLLEVDETVIGSGVRSVLPEIEPLLDGDDGTGTELSVEVAGERRYLAANRSALSETDEGLGSLLLLRDVTERRQVEKRYQELIEHSTDVIAVLDEDWTVTYASPSHETVLGIDPDTIVGERVAEHIHPDDRPQLRERFASLVDEPGATVRFEFRISDADGEWRVLEGIARNLLENSVVRGVVVNSRDITERKHRERELERQNGRLEDFANVVSHDLRNPLQIAEGYLDEARRTGDEDAFERVETAHDRMETIIADVLELARQGRTVGETEPVSVATVANEAWATVRTDGATLTVTDDTHVEADPDRLRRLFENLFRNAVEHGGPDVTVTVGPLADGAPASDASRGQRTDRARRGFYVEDDGPGIPESEREAVFESGFTTDTDGTGFGLTIVKGIAEAHGWDVAVTDSAVEGAAAVTDDTRAAPGETERHGDSGGARFEFRPREEAAPDVS</sequence>
<dbReference type="EMBL" id="RDFA01000001">
    <property type="protein sequence ID" value="RXK51990.1"/>
    <property type="molecule type" value="Genomic_DNA"/>
</dbReference>
<dbReference type="SUPFAM" id="SSF47384">
    <property type="entry name" value="Homodimeric domain of signal transducing histidine kinase"/>
    <property type="match status" value="1"/>
</dbReference>
<dbReference type="CDD" id="cd00075">
    <property type="entry name" value="HATPase"/>
    <property type="match status" value="1"/>
</dbReference>
<evidence type="ECO:0000313" key="12">
    <source>
        <dbReference type="EMBL" id="RXK51990.1"/>
    </source>
</evidence>
<dbReference type="Pfam" id="PF02518">
    <property type="entry name" value="HATPase_c"/>
    <property type="match status" value="1"/>
</dbReference>
<dbReference type="GO" id="GO:0000155">
    <property type="term" value="F:phosphorelay sensor kinase activity"/>
    <property type="evidence" value="ECO:0007669"/>
    <property type="project" value="InterPro"/>
</dbReference>
<dbReference type="InterPro" id="IPR036097">
    <property type="entry name" value="HisK_dim/P_sf"/>
</dbReference>
<evidence type="ECO:0000256" key="5">
    <source>
        <dbReference type="ARBA" id="ARBA00022777"/>
    </source>
</evidence>
<keyword evidence="8" id="KW-0812">Transmembrane</keyword>
<keyword evidence="5" id="KW-0418">Kinase</keyword>
<feature type="transmembrane region" description="Helical" evidence="8">
    <location>
        <begin position="149"/>
        <end position="172"/>
    </location>
</feature>
<dbReference type="InterPro" id="IPR036890">
    <property type="entry name" value="HATPase_C_sf"/>
</dbReference>
<feature type="region of interest" description="Disordered" evidence="7">
    <location>
        <begin position="600"/>
        <end position="622"/>
    </location>
</feature>
<feature type="transmembrane region" description="Helical" evidence="8">
    <location>
        <begin position="74"/>
        <end position="93"/>
    </location>
</feature>
<keyword evidence="3" id="KW-0597">Phosphoprotein</keyword>
<evidence type="ECO:0000256" key="1">
    <source>
        <dbReference type="ARBA" id="ARBA00000085"/>
    </source>
</evidence>
<dbReference type="Gene3D" id="3.30.450.20">
    <property type="entry name" value="PAS domain"/>
    <property type="match status" value="2"/>
</dbReference>
<dbReference type="InterPro" id="IPR013655">
    <property type="entry name" value="PAS_fold_3"/>
</dbReference>
<dbReference type="SMART" id="SM00387">
    <property type="entry name" value="HATPase_c"/>
    <property type="match status" value="1"/>
</dbReference>
<reference evidence="12 13" key="1">
    <citation type="submission" date="2019-01" db="EMBL/GenBank/DDBJ databases">
        <title>Halorientalis sp. F13-25 a new haloarchaeum isolated from hypersaline water.</title>
        <authorList>
            <person name="Ana D.-V."/>
            <person name="Cristina S.-P."/>
            <person name="Antonio V."/>
        </authorList>
    </citation>
    <scope>NUCLEOTIDE SEQUENCE [LARGE SCALE GENOMIC DNA]</scope>
    <source>
        <strain evidence="12 13">F13-25</strain>
    </source>
</reference>
<evidence type="ECO:0000256" key="2">
    <source>
        <dbReference type="ARBA" id="ARBA00012438"/>
    </source>
</evidence>
<feature type="domain" description="Histidine kinase" evidence="9">
    <location>
        <begin position="481"/>
        <end position="682"/>
    </location>
</feature>
<dbReference type="InterPro" id="IPR035965">
    <property type="entry name" value="PAS-like_dom_sf"/>
</dbReference>
<evidence type="ECO:0000259" key="10">
    <source>
        <dbReference type="PROSITE" id="PS50112"/>
    </source>
</evidence>
<dbReference type="InterPro" id="IPR050736">
    <property type="entry name" value="Sensor_HK_Regulatory"/>
</dbReference>
<dbReference type="PROSITE" id="PS50109">
    <property type="entry name" value="HIS_KIN"/>
    <property type="match status" value="1"/>
</dbReference>
<dbReference type="InterPro" id="IPR003594">
    <property type="entry name" value="HATPase_dom"/>
</dbReference>
<dbReference type="Pfam" id="PF08447">
    <property type="entry name" value="PAS_3"/>
    <property type="match status" value="1"/>
</dbReference>
<comment type="caution">
    <text evidence="12">The sequence shown here is derived from an EMBL/GenBank/DDBJ whole genome shotgun (WGS) entry which is preliminary data.</text>
</comment>
<evidence type="ECO:0000259" key="11">
    <source>
        <dbReference type="PROSITE" id="PS50113"/>
    </source>
</evidence>
<dbReference type="RefSeq" id="WP_129067845.1">
    <property type="nucleotide sequence ID" value="NZ_RDFA01000001.1"/>
</dbReference>
<keyword evidence="8" id="KW-0472">Membrane</keyword>
<keyword evidence="6" id="KW-0902">Two-component regulatory system</keyword>
<evidence type="ECO:0000256" key="8">
    <source>
        <dbReference type="SAM" id="Phobius"/>
    </source>
</evidence>
<dbReference type="OrthoDB" id="8127at2157"/>
<feature type="compositionally biased region" description="Basic and acidic residues" evidence="7">
    <location>
        <begin position="687"/>
        <end position="720"/>
    </location>
</feature>
<feature type="region of interest" description="Disordered" evidence="7">
    <location>
        <begin position="684"/>
        <end position="720"/>
    </location>
</feature>
<evidence type="ECO:0000259" key="9">
    <source>
        <dbReference type="PROSITE" id="PS50109"/>
    </source>
</evidence>
<dbReference type="PANTHER" id="PTHR43711:SF1">
    <property type="entry name" value="HISTIDINE KINASE 1"/>
    <property type="match status" value="1"/>
</dbReference>
<dbReference type="Proteomes" id="UP000289691">
    <property type="component" value="Unassembled WGS sequence"/>
</dbReference>
<dbReference type="SUPFAM" id="SSF55785">
    <property type="entry name" value="PYP-like sensor domain (PAS domain)"/>
    <property type="match status" value="2"/>
</dbReference>
<evidence type="ECO:0000256" key="3">
    <source>
        <dbReference type="ARBA" id="ARBA00022553"/>
    </source>
</evidence>
<feature type="domain" description="PAC" evidence="11">
    <location>
        <begin position="419"/>
        <end position="470"/>
    </location>
</feature>
<dbReference type="SUPFAM" id="SSF55874">
    <property type="entry name" value="ATPase domain of HSP90 chaperone/DNA topoisomerase II/histidine kinase"/>
    <property type="match status" value="1"/>
</dbReference>
<dbReference type="SMART" id="SM00388">
    <property type="entry name" value="HisKA"/>
    <property type="match status" value="1"/>
</dbReference>
<dbReference type="Gene3D" id="3.30.565.10">
    <property type="entry name" value="Histidine kinase-like ATPase, C-terminal domain"/>
    <property type="match status" value="1"/>
</dbReference>
<dbReference type="PANTHER" id="PTHR43711">
    <property type="entry name" value="TWO-COMPONENT HISTIDINE KINASE"/>
    <property type="match status" value="1"/>
</dbReference>
<evidence type="ECO:0000313" key="13">
    <source>
        <dbReference type="Proteomes" id="UP000289691"/>
    </source>
</evidence>
<organism evidence="12 13">
    <name type="scientific">Halorientalis pallida</name>
    <dbReference type="NCBI Taxonomy" id="2479928"/>
    <lineage>
        <taxon>Archaea</taxon>
        <taxon>Methanobacteriati</taxon>
        <taxon>Methanobacteriota</taxon>
        <taxon>Stenosarchaea group</taxon>
        <taxon>Halobacteria</taxon>
        <taxon>Halobacteriales</taxon>
        <taxon>Haloarculaceae</taxon>
        <taxon>Halorientalis</taxon>
    </lineage>
</organism>
<dbReference type="PRINTS" id="PR00344">
    <property type="entry name" value="BCTRLSENSOR"/>
</dbReference>
<comment type="catalytic activity">
    <reaction evidence="1">
        <text>ATP + protein L-histidine = ADP + protein N-phospho-L-histidine.</text>
        <dbReference type="EC" id="2.7.13.3"/>
    </reaction>
</comment>
<dbReference type="Pfam" id="PF16927">
    <property type="entry name" value="HisKA_7TM"/>
    <property type="match status" value="1"/>
</dbReference>
<feature type="domain" description="PAS" evidence="10">
    <location>
        <begin position="345"/>
        <end position="415"/>
    </location>
</feature>
<dbReference type="Pfam" id="PF00512">
    <property type="entry name" value="HisKA"/>
    <property type="match status" value="1"/>
</dbReference>
<feature type="transmembrane region" description="Helical" evidence="8">
    <location>
        <begin position="100"/>
        <end position="120"/>
    </location>
</feature>
<keyword evidence="8" id="KW-1133">Transmembrane helix</keyword>
<name>A0A498L135_9EURY</name>
<dbReference type="CDD" id="cd00082">
    <property type="entry name" value="HisKA"/>
    <property type="match status" value="1"/>
</dbReference>
<dbReference type="Pfam" id="PF13188">
    <property type="entry name" value="PAS_8"/>
    <property type="match status" value="1"/>
</dbReference>
<dbReference type="SMART" id="SM00091">
    <property type="entry name" value="PAS"/>
    <property type="match status" value="2"/>
</dbReference>
<dbReference type="AlphaFoldDB" id="A0A498L135"/>
<accession>A0A498L135</accession>
<dbReference type="InterPro" id="IPR031621">
    <property type="entry name" value="HisKA_7TM"/>
</dbReference>
<proteinExistence type="predicted"/>
<dbReference type="InterPro" id="IPR000014">
    <property type="entry name" value="PAS"/>
</dbReference>
<dbReference type="CDD" id="cd00130">
    <property type="entry name" value="PAS"/>
    <property type="match status" value="1"/>
</dbReference>
<feature type="transmembrane region" description="Helical" evidence="8">
    <location>
        <begin position="40"/>
        <end position="62"/>
    </location>
</feature>
<evidence type="ECO:0000256" key="4">
    <source>
        <dbReference type="ARBA" id="ARBA00022679"/>
    </source>
</evidence>
<protein>
    <recommendedName>
        <fullName evidence="2">histidine kinase</fullName>
        <ecNumber evidence="2">2.7.13.3</ecNumber>
    </recommendedName>
</protein>
<dbReference type="PROSITE" id="PS50112">
    <property type="entry name" value="PAS"/>
    <property type="match status" value="1"/>
</dbReference>
<dbReference type="InterPro" id="IPR003661">
    <property type="entry name" value="HisK_dim/P_dom"/>
</dbReference>
<dbReference type="InterPro" id="IPR000700">
    <property type="entry name" value="PAS-assoc_C"/>
</dbReference>
<gene>
    <name evidence="12" type="ORF">EAF64_04995</name>
</gene>
<feature type="transmembrane region" description="Helical" evidence="8">
    <location>
        <begin position="184"/>
        <end position="203"/>
    </location>
</feature>
<dbReference type="NCBIfam" id="TIGR00229">
    <property type="entry name" value="sensory_box"/>
    <property type="match status" value="1"/>
</dbReference>